<reference evidence="3" key="1">
    <citation type="journal article" date="2023" name="Commun. Biol.">
        <title>Genome analysis of Parmales, the sister group of diatoms, reveals the evolutionary specialization of diatoms from phago-mixotrophs to photoautotrophs.</title>
        <authorList>
            <person name="Ban H."/>
            <person name="Sato S."/>
            <person name="Yoshikawa S."/>
            <person name="Yamada K."/>
            <person name="Nakamura Y."/>
            <person name="Ichinomiya M."/>
            <person name="Sato N."/>
            <person name="Blanc-Mathieu R."/>
            <person name="Endo H."/>
            <person name="Kuwata A."/>
            <person name="Ogata H."/>
        </authorList>
    </citation>
    <scope>NUCLEOTIDE SEQUENCE [LARGE SCALE GENOMIC DNA]</scope>
    <source>
        <strain evidence="3">NIES 3700</strain>
    </source>
</reference>
<dbReference type="SUPFAM" id="SSF53474">
    <property type="entry name" value="alpha/beta-Hydrolases"/>
    <property type="match status" value="1"/>
</dbReference>
<evidence type="ECO:0000259" key="1">
    <source>
        <dbReference type="SMART" id="SM00563"/>
    </source>
</evidence>
<organism evidence="2 3">
    <name type="scientific">Triparma laevis f. longispina</name>
    <dbReference type="NCBI Taxonomy" id="1714387"/>
    <lineage>
        <taxon>Eukaryota</taxon>
        <taxon>Sar</taxon>
        <taxon>Stramenopiles</taxon>
        <taxon>Ochrophyta</taxon>
        <taxon>Bolidophyceae</taxon>
        <taxon>Parmales</taxon>
        <taxon>Triparmaceae</taxon>
        <taxon>Triparma</taxon>
    </lineage>
</organism>
<proteinExistence type="predicted"/>
<evidence type="ECO:0000313" key="2">
    <source>
        <dbReference type="EMBL" id="GMH69889.1"/>
    </source>
</evidence>
<sequence length="917" mass="101802">MQKAIHALLTSAARVYLRKIETRGVSHVPNVPAIYAGNHPSGLIDPIVVMSALPEKVFCSVAKASLFSAPVVSYLVKTMEAIPVAKADDGDMKLTAEERKKTNQLMFDTTKSRLMNGRNIVIFPEGTCHSSPTIKSLKIGTAKMAFEVALNNGPRIPIVPLGLSYSSPSGNEFRGSVLVDVGRPINLTDEQVERYERGDRGARYELCSELTEKIERRLRDCTIRVPNWIDQLEHHNPSFEKITNDIDSTYTVVCTVGDKTFASSAASLSNVRAASELKLEAAKGAFFSLNGASQSTKMAEVIDQDFVEQMHLARRIYKPHDVSLNLAQYASLTRNFMKIALKHVHSSRFQQIWADLSDYREALKELNITDKYVSSHSKGSDPVNERLNKLRTGAKRDVVKLAFFGPLSLVGTVLHSPIIAMAFQAGQIMGIEKHTGDISVVATMRLLTAFTTTCIAYPTAAAASTYFYGAPAGAAAIPFLSLSAYAAIKYPVFSAVSSARGSYTLLTQKDSVDRLRDTRASLQHRIREWSDEHAPEPEMVGWWKDPNAGVERIRMKQKMFEKHLLEQERIVKLGSFEAAEMRSLSIKLAKNKRQENERAVLTFKQDDENRKCLLWIPGRNDSFFHVHVLQRFLDVGFDVYALDMRRSGRAKVGDDGNPAVEDRFAHDSYDFREYFEEIDATMKFLKNPNKLVGDDEMHLQDGGCGKVYDGIVMYAHSTGALVAGQYATGGAWRGAIDGYIFNSPFWSWNLSPLQKSAVQNAHKAGLPDSFVIDEGGAPNDYSLSMEKRYNFTKMLKSSKNLATTVGWCKAVTLAQEELKSGNMVLDQPCLVLSSTSDEVLDAGDIDRLSDFLVVGRQDGKDKSLEDTGAMLVERVIESTVREKSGHDVLAADSAVKVDEAMTAIEKWLIGRYGFRMI</sequence>
<dbReference type="AlphaFoldDB" id="A0A9W7E6B0"/>
<dbReference type="SMART" id="SM00563">
    <property type="entry name" value="PlsC"/>
    <property type="match status" value="1"/>
</dbReference>
<dbReference type="InterPro" id="IPR022742">
    <property type="entry name" value="Hydrolase_4"/>
</dbReference>
<comment type="caution">
    <text evidence="2">The sequence shown here is derived from an EMBL/GenBank/DDBJ whole genome shotgun (WGS) entry which is preliminary data.</text>
</comment>
<dbReference type="InterPro" id="IPR029058">
    <property type="entry name" value="AB_hydrolase_fold"/>
</dbReference>
<dbReference type="InterPro" id="IPR002123">
    <property type="entry name" value="Plipid/glycerol_acylTrfase"/>
</dbReference>
<dbReference type="OrthoDB" id="194892at2759"/>
<dbReference type="PANTHER" id="PTHR31605">
    <property type="entry name" value="GLYCEROL-3-PHOSPHATE O-ACYLTRANSFERASE 1"/>
    <property type="match status" value="1"/>
</dbReference>
<dbReference type="GO" id="GO:0016287">
    <property type="term" value="F:glycerone-phosphate O-acyltransferase activity"/>
    <property type="evidence" value="ECO:0007669"/>
    <property type="project" value="TreeGrafter"/>
</dbReference>
<dbReference type="Pfam" id="PF12146">
    <property type="entry name" value="Hydrolase_4"/>
    <property type="match status" value="1"/>
</dbReference>
<dbReference type="Proteomes" id="UP001165122">
    <property type="component" value="Unassembled WGS sequence"/>
</dbReference>
<dbReference type="GO" id="GO:0004366">
    <property type="term" value="F:glycerol-3-phosphate O-acyltransferase activity"/>
    <property type="evidence" value="ECO:0007669"/>
    <property type="project" value="TreeGrafter"/>
</dbReference>
<dbReference type="Gene3D" id="3.40.50.1820">
    <property type="entry name" value="alpha/beta hydrolase"/>
    <property type="match status" value="1"/>
</dbReference>
<name>A0A9W7E6B0_9STRA</name>
<dbReference type="InterPro" id="IPR052744">
    <property type="entry name" value="GPAT/DAPAT"/>
</dbReference>
<dbReference type="GO" id="GO:0008654">
    <property type="term" value="P:phospholipid biosynthetic process"/>
    <property type="evidence" value="ECO:0007669"/>
    <property type="project" value="TreeGrafter"/>
</dbReference>
<gene>
    <name evidence="2" type="ORF">TrLO_g5001</name>
</gene>
<dbReference type="Pfam" id="PF01553">
    <property type="entry name" value="Acyltransferase"/>
    <property type="match status" value="1"/>
</dbReference>
<protein>
    <recommendedName>
        <fullName evidence="1">Phospholipid/glycerol acyltransferase domain-containing protein</fullName>
    </recommendedName>
</protein>
<dbReference type="PANTHER" id="PTHR31605:SF0">
    <property type="entry name" value="GLYCEROL-3-PHOSPHATE O-ACYLTRANSFERASE 1"/>
    <property type="match status" value="1"/>
</dbReference>
<evidence type="ECO:0000313" key="3">
    <source>
        <dbReference type="Proteomes" id="UP001165122"/>
    </source>
</evidence>
<dbReference type="EMBL" id="BRXW01000610">
    <property type="protein sequence ID" value="GMH69889.1"/>
    <property type="molecule type" value="Genomic_DNA"/>
</dbReference>
<dbReference type="SUPFAM" id="SSF69593">
    <property type="entry name" value="Glycerol-3-phosphate (1)-acyltransferase"/>
    <property type="match status" value="1"/>
</dbReference>
<feature type="domain" description="Phospholipid/glycerol acyltransferase" evidence="1">
    <location>
        <begin position="33"/>
        <end position="166"/>
    </location>
</feature>
<accession>A0A9W7E6B0</accession>
<keyword evidence="3" id="KW-1185">Reference proteome</keyword>